<dbReference type="InterPro" id="IPR003838">
    <property type="entry name" value="ABC3_permease_C"/>
</dbReference>
<dbReference type="EMBL" id="RJVI01000001">
    <property type="protein sequence ID" value="ROR34603.1"/>
    <property type="molecule type" value="Genomic_DNA"/>
</dbReference>
<dbReference type="AlphaFoldDB" id="A0A3N1Y716"/>
<dbReference type="GO" id="GO:0005886">
    <property type="term" value="C:plasma membrane"/>
    <property type="evidence" value="ECO:0007669"/>
    <property type="project" value="UniProtKB-SubCell"/>
</dbReference>
<feature type="domain" description="ABC3 transporter permease C-terminal" evidence="8">
    <location>
        <begin position="279"/>
        <end position="392"/>
    </location>
</feature>
<feature type="domain" description="MacB-like periplasmic core" evidence="9">
    <location>
        <begin position="21"/>
        <end position="242"/>
    </location>
</feature>
<dbReference type="Pfam" id="PF12704">
    <property type="entry name" value="MacB_PCD"/>
    <property type="match status" value="1"/>
</dbReference>
<evidence type="ECO:0000256" key="7">
    <source>
        <dbReference type="SAM" id="Phobius"/>
    </source>
</evidence>
<evidence type="ECO:0000256" key="3">
    <source>
        <dbReference type="ARBA" id="ARBA00022692"/>
    </source>
</evidence>
<keyword evidence="3 7" id="KW-0812">Transmembrane</keyword>
<dbReference type="InterPro" id="IPR050250">
    <property type="entry name" value="Macrolide_Exporter_MacB"/>
</dbReference>
<protein>
    <submittedName>
        <fullName evidence="10">Putative ABC transport system permease protein</fullName>
    </submittedName>
</protein>
<accession>A0A3N1Y716</accession>
<dbReference type="PANTHER" id="PTHR30572:SF4">
    <property type="entry name" value="ABC TRANSPORTER PERMEASE YTRF"/>
    <property type="match status" value="1"/>
</dbReference>
<dbReference type="PANTHER" id="PTHR30572">
    <property type="entry name" value="MEMBRANE COMPONENT OF TRANSPORTER-RELATED"/>
    <property type="match status" value="1"/>
</dbReference>
<dbReference type="Proteomes" id="UP000276634">
    <property type="component" value="Unassembled WGS sequence"/>
</dbReference>
<reference evidence="10 11" key="1">
    <citation type="submission" date="2018-11" db="EMBL/GenBank/DDBJ databases">
        <title>Genomic Encyclopedia of Type Strains, Phase IV (KMG-IV): sequencing the most valuable type-strain genomes for metagenomic binning, comparative biology and taxonomic classification.</title>
        <authorList>
            <person name="Goeker M."/>
        </authorList>
    </citation>
    <scope>NUCLEOTIDE SEQUENCE [LARGE SCALE GENOMIC DNA]</scope>
    <source>
        <strain evidence="10 11">DSM 100275</strain>
    </source>
</reference>
<comment type="caution">
    <text evidence="10">The sequence shown here is derived from an EMBL/GenBank/DDBJ whole genome shotgun (WGS) entry which is preliminary data.</text>
</comment>
<dbReference type="Pfam" id="PF02687">
    <property type="entry name" value="FtsX"/>
    <property type="match status" value="1"/>
</dbReference>
<keyword evidence="11" id="KW-1185">Reference proteome</keyword>
<evidence type="ECO:0000256" key="4">
    <source>
        <dbReference type="ARBA" id="ARBA00022989"/>
    </source>
</evidence>
<keyword evidence="5 7" id="KW-0472">Membrane</keyword>
<feature type="transmembrane region" description="Helical" evidence="7">
    <location>
        <begin position="320"/>
        <end position="350"/>
    </location>
</feature>
<dbReference type="OrthoDB" id="9770036at2"/>
<name>A0A3N1Y716_9GAMM</name>
<comment type="similarity">
    <text evidence="6">Belongs to the ABC-4 integral membrane protein family.</text>
</comment>
<dbReference type="RefSeq" id="WP_123399925.1">
    <property type="nucleotide sequence ID" value="NZ_RJVI01000001.1"/>
</dbReference>
<gene>
    <name evidence="10" type="ORF">EDC57_0502</name>
</gene>
<evidence type="ECO:0000256" key="6">
    <source>
        <dbReference type="ARBA" id="ARBA00038076"/>
    </source>
</evidence>
<proteinExistence type="inferred from homology"/>
<evidence type="ECO:0000313" key="10">
    <source>
        <dbReference type="EMBL" id="ROR34603.1"/>
    </source>
</evidence>
<sequence>MRAADAVALVAGSLRAWRARSLLTALGIAVGVAAVVVLTSLGEGLRRYVLAEFTQFGTHLVAVVPGRTTTLGISGAVINTVRPLTLEDAEALERLPEVAAAVPFVQGNAAVEAGGRSRRVLVFGADADLPAVWRFAVAAGRFLPADPPRRARPFAVLGARVRAALFPAVNPLGRRVRIGGERYRVVGVMAPKGQFLGFDLDDAVYIPVGRALAMFDREGLMEVDLLYRPELAVERVTAAVRRLLLARHGGEDFTLVTQTQMLEVLGSVLEVLQLAVAALGAISLLVGGVGILTIMTIGVAERTAEVGLLRALGARRGQILALFLGEAAAVALAGAAAGIAGGLLLALSAARLLPGLPVHVPWGYLAAAAATALAIGLAAGVWPARRAARLDPVEALRGE</sequence>
<evidence type="ECO:0000313" key="11">
    <source>
        <dbReference type="Proteomes" id="UP000276634"/>
    </source>
</evidence>
<evidence type="ECO:0000256" key="1">
    <source>
        <dbReference type="ARBA" id="ARBA00004651"/>
    </source>
</evidence>
<comment type="subcellular location">
    <subcellularLocation>
        <location evidence="1">Cell membrane</location>
        <topology evidence="1">Multi-pass membrane protein</topology>
    </subcellularLocation>
</comment>
<organism evidence="10 11">
    <name type="scientific">Inmirania thermothiophila</name>
    <dbReference type="NCBI Taxonomy" id="1750597"/>
    <lineage>
        <taxon>Bacteria</taxon>
        <taxon>Pseudomonadati</taxon>
        <taxon>Pseudomonadota</taxon>
        <taxon>Gammaproteobacteria</taxon>
        <taxon>Chromatiales</taxon>
        <taxon>Ectothiorhodospiraceae</taxon>
        <taxon>Inmirania</taxon>
    </lineage>
</organism>
<feature type="transmembrane region" description="Helical" evidence="7">
    <location>
        <begin position="274"/>
        <end position="299"/>
    </location>
</feature>
<evidence type="ECO:0000256" key="2">
    <source>
        <dbReference type="ARBA" id="ARBA00022475"/>
    </source>
</evidence>
<evidence type="ECO:0000259" key="8">
    <source>
        <dbReference type="Pfam" id="PF02687"/>
    </source>
</evidence>
<dbReference type="GO" id="GO:0022857">
    <property type="term" value="F:transmembrane transporter activity"/>
    <property type="evidence" value="ECO:0007669"/>
    <property type="project" value="TreeGrafter"/>
</dbReference>
<keyword evidence="4 7" id="KW-1133">Transmembrane helix</keyword>
<dbReference type="InterPro" id="IPR025857">
    <property type="entry name" value="MacB_PCD"/>
</dbReference>
<feature type="transmembrane region" description="Helical" evidence="7">
    <location>
        <begin position="21"/>
        <end position="41"/>
    </location>
</feature>
<evidence type="ECO:0000256" key="5">
    <source>
        <dbReference type="ARBA" id="ARBA00023136"/>
    </source>
</evidence>
<keyword evidence="2" id="KW-1003">Cell membrane</keyword>
<feature type="transmembrane region" description="Helical" evidence="7">
    <location>
        <begin position="362"/>
        <end position="382"/>
    </location>
</feature>
<evidence type="ECO:0000259" key="9">
    <source>
        <dbReference type="Pfam" id="PF12704"/>
    </source>
</evidence>